<dbReference type="GO" id="GO:0003729">
    <property type="term" value="F:mRNA binding"/>
    <property type="evidence" value="ECO:0007669"/>
    <property type="project" value="TreeGrafter"/>
</dbReference>
<keyword evidence="5" id="KW-1185">Reference proteome</keyword>
<protein>
    <submittedName>
        <fullName evidence="3">30S ribosomal protein S26e</fullName>
    </submittedName>
</protein>
<evidence type="ECO:0000256" key="2">
    <source>
        <dbReference type="ARBA" id="ARBA00023274"/>
    </source>
</evidence>
<sequence length="113" mass="12913">MAKKRKNRGRNLKNSGHERTVQCYKCHRLVPADKAIKVTVWTSPVQGSIAKDLEKKGAYVSKRLETRYYCVSCAVYYGIVSPRKEEDRKIRAPLQARSKKTGSSTIPLKFLKI</sequence>
<dbReference type="AlphaFoldDB" id="A0A3R9PKS0"/>
<dbReference type="InterPro" id="IPR038551">
    <property type="entry name" value="Ribosomal_eS26_sf"/>
</dbReference>
<proteinExistence type="predicted"/>
<reference evidence="3 5" key="1">
    <citation type="submission" date="2018-10" db="EMBL/GenBank/DDBJ databases">
        <title>Co-occurring genomic capacity for anaerobic methane metabolism and dissimilatory sulfite reduction discovered in the Korarchaeota.</title>
        <authorList>
            <person name="Mckay L.J."/>
            <person name="Dlakic M."/>
            <person name="Fields M.W."/>
            <person name="Delmont T.O."/>
            <person name="Eren A.M."/>
            <person name="Jay Z.J."/>
            <person name="Klingelsmith K.B."/>
            <person name="Rusch D.B."/>
            <person name="Inskeep W.P."/>
        </authorList>
    </citation>
    <scope>NUCLEOTIDE SEQUENCE [LARGE SCALE GENOMIC DNA]</scope>
    <source>
        <strain evidence="3 5">MDKW</strain>
    </source>
</reference>
<dbReference type="EMBL" id="RXII01000016">
    <property type="protein sequence ID" value="RZN63335.1"/>
    <property type="molecule type" value="Genomic_DNA"/>
</dbReference>
<dbReference type="RefSeq" id="WP_125670772.1">
    <property type="nucleotide sequence ID" value="NZ_RCOS01000062.1"/>
</dbReference>
<dbReference type="PANTHER" id="PTHR12538">
    <property type="entry name" value="40S RIBOSOMAL PROTEIN S26"/>
    <property type="match status" value="1"/>
</dbReference>
<evidence type="ECO:0000313" key="3">
    <source>
        <dbReference type="EMBL" id="RSN76148.1"/>
    </source>
</evidence>
<dbReference type="GO" id="GO:0006412">
    <property type="term" value="P:translation"/>
    <property type="evidence" value="ECO:0007669"/>
    <property type="project" value="InterPro"/>
</dbReference>
<organism evidence="3 5">
    <name type="scientific">Candidatus Methanodesulfokora washburnensis</name>
    <dbReference type="NCBI Taxonomy" id="2478471"/>
    <lineage>
        <taxon>Archaea</taxon>
        <taxon>Thermoproteota</taxon>
        <taxon>Candidatus Korarchaeia</taxon>
        <taxon>Candidatus Korarchaeia incertae sedis</taxon>
        <taxon>Candidatus Methanodesulfokora</taxon>
    </lineage>
</organism>
<dbReference type="PANTHER" id="PTHR12538:SF0">
    <property type="entry name" value="40S RIBOSOMAL PROTEIN S26"/>
    <property type="match status" value="1"/>
</dbReference>
<evidence type="ECO:0000313" key="5">
    <source>
        <dbReference type="Proteomes" id="UP000277582"/>
    </source>
</evidence>
<dbReference type="EMBL" id="RCOS01000062">
    <property type="protein sequence ID" value="RSN76148.1"/>
    <property type="molecule type" value="Genomic_DNA"/>
</dbReference>
<dbReference type="Gene3D" id="3.30.1740.20">
    <property type="entry name" value="Ribosomal protein S26e"/>
    <property type="match status" value="1"/>
</dbReference>
<dbReference type="Pfam" id="PF01283">
    <property type="entry name" value="Ribosomal_S26e"/>
    <property type="match status" value="1"/>
</dbReference>
<dbReference type="GO" id="GO:0022627">
    <property type="term" value="C:cytosolic small ribosomal subunit"/>
    <property type="evidence" value="ECO:0007669"/>
    <property type="project" value="TreeGrafter"/>
</dbReference>
<keyword evidence="2" id="KW-0687">Ribonucleoprotein</keyword>
<evidence type="ECO:0000256" key="1">
    <source>
        <dbReference type="ARBA" id="ARBA00022980"/>
    </source>
</evidence>
<name>A0A3R9PKS0_9CREN</name>
<comment type="caution">
    <text evidence="3">The sequence shown here is derived from an EMBL/GenBank/DDBJ whole genome shotgun (WGS) entry which is preliminary data.</text>
</comment>
<dbReference type="Proteomes" id="UP000277582">
    <property type="component" value="Unassembled WGS sequence"/>
</dbReference>
<gene>
    <name evidence="3" type="ORF">D6D85_04125</name>
    <name evidence="4" type="ORF">EF810_01045</name>
</gene>
<dbReference type="OrthoDB" id="51292at2157"/>
<dbReference type="GO" id="GO:0003735">
    <property type="term" value="F:structural constituent of ribosome"/>
    <property type="evidence" value="ECO:0007669"/>
    <property type="project" value="InterPro"/>
</dbReference>
<keyword evidence="1 3" id="KW-0689">Ribosomal protein</keyword>
<evidence type="ECO:0000313" key="4">
    <source>
        <dbReference type="EMBL" id="RZN63335.1"/>
    </source>
</evidence>
<dbReference type="InterPro" id="IPR000892">
    <property type="entry name" value="Ribosomal_eS26"/>
</dbReference>
<accession>A0A3R9PKS0</accession>
<dbReference type="Proteomes" id="UP000316217">
    <property type="component" value="Unassembled WGS sequence"/>
</dbReference>
<reference evidence="4 6" key="2">
    <citation type="journal article" date="2019" name="Nat. Microbiol.">
        <title>Wide diversity of methane and short-chain alkane metabolisms in uncultured archaea.</title>
        <authorList>
            <person name="Borrel G."/>
            <person name="Adam P.S."/>
            <person name="McKay L.J."/>
            <person name="Chen L.X."/>
            <person name="Sierra-Garcia I.N."/>
            <person name="Sieber C.M."/>
            <person name="Letourneur Q."/>
            <person name="Ghozlane A."/>
            <person name="Andersen G.L."/>
            <person name="Li W.J."/>
            <person name="Hallam S.J."/>
            <person name="Muyzer G."/>
            <person name="de Oliveira V.M."/>
            <person name="Inskeep W.P."/>
            <person name="Banfield J.F."/>
            <person name="Gribaldo S."/>
        </authorList>
    </citation>
    <scope>NUCLEOTIDE SEQUENCE [LARGE SCALE GENOMIC DNA]</scope>
    <source>
        <strain evidence="4">NM4</strain>
    </source>
</reference>
<dbReference type="NCBIfam" id="NF006816">
    <property type="entry name" value="PRK09335.1"/>
    <property type="match status" value="1"/>
</dbReference>
<evidence type="ECO:0000313" key="6">
    <source>
        <dbReference type="Proteomes" id="UP000316217"/>
    </source>
</evidence>